<dbReference type="EMBL" id="AP017928">
    <property type="protein sequence ID" value="BBA36637.1"/>
    <property type="molecule type" value="Genomic_DNA"/>
</dbReference>
<reference evidence="5 6" key="1">
    <citation type="submission" date="2016-12" db="EMBL/GenBank/DDBJ databases">
        <title>Genome sequencing of Methylocaldum marinum.</title>
        <authorList>
            <person name="Takeuchi M."/>
            <person name="Kamagata Y."/>
            <person name="Hiraoka S."/>
            <person name="Oshima K."/>
            <person name="Hattori M."/>
            <person name="Iwasaki W."/>
        </authorList>
    </citation>
    <scope>NUCLEOTIDE SEQUENCE [LARGE SCALE GENOMIC DNA]</scope>
    <source>
        <strain evidence="5 6">S8</strain>
    </source>
</reference>
<evidence type="ECO:0000259" key="3">
    <source>
        <dbReference type="Pfam" id="PF01464"/>
    </source>
</evidence>
<accession>A0A250KYE6</accession>
<dbReference type="Proteomes" id="UP000266313">
    <property type="component" value="Chromosome"/>
</dbReference>
<sequence>MFRPSRIKRWLALLSFLISGSAGADVFKYVDSAGHVFYTDNPKHSGYQLIIKTPVAFSRPQGQKRSLAARGYAEKFRRQYASLIDAAASKYSLDPALLHAVIRAESSYNPAAVSSKGAVGLMQLMPETASRYGVRDPYDPGENIEGGARYLRDLIAMFQSDVRLAVAAYNAGENNVIKYGNKVPPFQETQAYVTRVLNYYRHFN</sequence>
<keyword evidence="2" id="KW-0732">Signal</keyword>
<evidence type="ECO:0000256" key="2">
    <source>
        <dbReference type="SAM" id="SignalP"/>
    </source>
</evidence>
<evidence type="ECO:0000259" key="4">
    <source>
        <dbReference type="Pfam" id="PF13511"/>
    </source>
</evidence>
<dbReference type="PANTHER" id="PTHR37423">
    <property type="entry name" value="SOLUBLE LYTIC MUREIN TRANSGLYCOSYLASE-RELATED"/>
    <property type="match status" value="1"/>
</dbReference>
<dbReference type="InterPro" id="IPR025392">
    <property type="entry name" value="DUF4124"/>
</dbReference>
<dbReference type="SUPFAM" id="SSF53955">
    <property type="entry name" value="Lysozyme-like"/>
    <property type="match status" value="1"/>
</dbReference>
<evidence type="ECO:0000313" key="6">
    <source>
        <dbReference type="Proteomes" id="UP000266313"/>
    </source>
</evidence>
<dbReference type="CDD" id="cd00254">
    <property type="entry name" value="LT-like"/>
    <property type="match status" value="1"/>
</dbReference>
<dbReference type="OrthoDB" id="92254at2"/>
<dbReference type="InterPro" id="IPR023346">
    <property type="entry name" value="Lysozyme-like_dom_sf"/>
</dbReference>
<name>A0A250KYE6_9GAMM</name>
<dbReference type="KEGG" id="mmai:sS8_4713"/>
<dbReference type="GO" id="GO:0008933">
    <property type="term" value="F:peptidoglycan lytic transglycosylase activity"/>
    <property type="evidence" value="ECO:0007669"/>
    <property type="project" value="InterPro"/>
</dbReference>
<feature type="chain" id="PRO_5012354727" evidence="2">
    <location>
        <begin position="25"/>
        <end position="204"/>
    </location>
</feature>
<dbReference type="GO" id="GO:0016020">
    <property type="term" value="C:membrane"/>
    <property type="evidence" value="ECO:0007669"/>
    <property type="project" value="InterPro"/>
</dbReference>
<dbReference type="GO" id="GO:0000270">
    <property type="term" value="P:peptidoglycan metabolic process"/>
    <property type="evidence" value="ECO:0007669"/>
    <property type="project" value="InterPro"/>
</dbReference>
<feature type="domain" description="Transglycosylase SLT" evidence="3">
    <location>
        <begin position="83"/>
        <end position="183"/>
    </location>
</feature>
<feature type="domain" description="DUF4124" evidence="4">
    <location>
        <begin position="14"/>
        <end position="63"/>
    </location>
</feature>
<comment type="similarity">
    <text evidence="1">Belongs to the transglycosylase Slt family.</text>
</comment>
<dbReference type="Pfam" id="PF13511">
    <property type="entry name" value="DUF4124"/>
    <property type="match status" value="1"/>
</dbReference>
<keyword evidence="6" id="KW-1185">Reference proteome</keyword>
<dbReference type="Gene3D" id="1.10.530.10">
    <property type="match status" value="1"/>
</dbReference>
<dbReference type="Pfam" id="PF01464">
    <property type="entry name" value="SLT"/>
    <property type="match status" value="1"/>
</dbReference>
<dbReference type="InterPro" id="IPR000189">
    <property type="entry name" value="Transglyc_AS"/>
</dbReference>
<organism evidence="5 6">
    <name type="scientific">Methylocaldum marinum</name>
    <dbReference type="NCBI Taxonomy" id="1432792"/>
    <lineage>
        <taxon>Bacteria</taxon>
        <taxon>Pseudomonadati</taxon>
        <taxon>Pseudomonadota</taxon>
        <taxon>Gammaproteobacteria</taxon>
        <taxon>Methylococcales</taxon>
        <taxon>Methylococcaceae</taxon>
        <taxon>Methylocaldum</taxon>
    </lineage>
</organism>
<dbReference type="PANTHER" id="PTHR37423:SF2">
    <property type="entry name" value="MEMBRANE-BOUND LYTIC MUREIN TRANSGLYCOSYLASE C"/>
    <property type="match status" value="1"/>
</dbReference>
<dbReference type="AlphaFoldDB" id="A0A250KYE6"/>
<proteinExistence type="inferred from homology"/>
<evidence type="ECO:0000313" key="5">
    <source>
        <dbReference type="EMBL" id="BBA36637.1"/>
    </source>
</evidence>
<feature type="signal peptide" evidence="2">
    <location>
        <begin position="1"/>
        <end position="24"/>
    </location>
</feature>
<evidence type="ECO:0000256" key="1">
    <source>
        <dbReference type="ARBA" id="ARBA00007734"/>
    </source>
</evidence>
<protein>
    <submittedName>
        <fullName evidence="5">Transglycosylase SLT domain protein</fullName>
    </submittedName>
</protein>
<dbReference type="PROSITE" id="PS00922">
    <property type="entry name" value="TRANSGLYCOSYLASE"/>
    <property type="match status" value="1"/>
</dbReference>
<gene>
    <name evidence="5" type="ORF">sS8_4713</name>
</gene>
<dbReference type="InterPro" id="IPR008258">
    <property type="entry name" value="Transglycosylase_SLT_dom_1"/>
</dbReference>
<dbReference type="RefSeq" id="WP_119631777.1">
    <property type="nucleotide sequence ID" value="NZ_AP017928.1"/>
</dbReference>